<evidence type="ECO:0000313" key="1">
    <source>
        <dbReference type="EnsemblPlants" id="TuG1812G0300002135.01.T01.cds434816"/>
    </source>
</evidence>
<reference evidence="1" key="2">
    <citation type="submission" date="2018-03" db="EMBL/GenBank/DDBJ databases">
        <title>The Triticum urartu genome reveals the dynamic nature of wheat genome evolution.</title>
        <authorList>
            <person name="Ling H."/>
            <person name="Ma B."/>
            <person name="Shi X."/>
            <person name="Liu H."/>
            <person name="Dong L."/>
            <person name="Sun H."/>
            <person name="Cao Y."/>
            <person name="Gao Q."/>
            <person name="Zheng S."/>
            <person name="Li Y."/>
            <person name="Yu Y."/>
            <person name="Du H."/>
            <person name="Qi M."/>
            <person name="Li Y."/>
            <person name="Yu H."/>
            <person name="Cui Y."/>
            <person name="Wang N."/>
            <person name="Chen C."/>
            <person name="Wu H."/>
            <person name="Zhao Y."/>
            <person name="Zhang J."/>
            <person name="Li Y."/>
            <person name="Zhou W."/>
            <person name="Zhang B."/>
            <person name="Hu W."/>
            <person name="Eijk M."/>
            <person name="Tang J."/>
            <person name="Witsenboer H."/>
            <person name="Zhao S."/>
            <person name="Li Z."/>
            <person name="Zhang A."/>
            <person name="Wang D."/>
            <person name="Liang C."/>
        </authorList>
    </citation>
    <scope>NUCLEOTIDE SEQUENCE [LARGE SCALE GENOMIC DNA]</scope>
    <source>
        <strain evidence="1">cv. G1812</strain>
    </source>
</reference>
<proteinExistence type="predicted"/>
<dbReference type="AlphaFoldDB" id="A0A8R7PRM2"/>
<dbReference type="EnsemblPlants" id="TuG1812G0300002135.01.T01">
    <property type="protein sequence ID" value="TuG1812G0300002135.01.T01.cds434816"/>
    <property type="gene ID" value="TuG1812G0300002135.01"/>
</dbReference>
<reference evidence="2" key="1">
    <citation type="journal article" date="2013" name="Nature">
        <title>Draft genome of the wheat A-genome progenitor Triticum urartu.</title>
        <authorList>
            <person name="Ling H.Q."/>
            <person name="Zhao S."/>
            <person name="Liu D."/>
            <person name="Wang J."/>
            <person name="Sun H."/>
            <person name="Zhang C."/>
            <person name="Fan H."/>
            <person name="Li D."/>
            <person name="Dong L."/>
            <person name="Tao Y."/>
            <person name="Gao C."/>
            <person name="Wu H."/>
            <person name="Li Y."/>
            <person name="Cui Y."/>
            <person name="Guo X."/>
            <person name="Zheng S."/>
            <person name="Wang B."/>
            <person name="Yu K."/>
            <person name="Liang Q."/>
            <person name="Yang W."/>
            <person name="Lou X."/>
            <person name="Chen J."/>
            <person name="Feng M."/>
            <person name="Jian J."/>
            <person name="Zhang X."/>
            <person name="Luo G."/>
            <person name="Jiang Y."/>
            <person name="Liu J."/>
            <person name="Wang Z."/>
            <person name="Sha Y."/>
            <person name="Zhang B."/>
            <person name="Wu H."/>
            <person name="Tang D."/>
            <person name="Shen Q."/>
            <person name="Xue P."/>
            <person name="Zou S."/>
            <person name="Wang X."/>
            <person name="Liu X."/>
            <person name="Wang F."/>
            <person name="Yang Y."/>
            <person name="An X."/>
            <person name="Dong Z."/>
            <person name="Zhang K."/>
            <person name="Zhang X."/>
            <person name="Luo M.C."/>
            <person name="Dvorak J."/>
            <person name="Tong Y."/>
            <person name="Wang J."/>
            <person name="Yang H."/>
            <person name="Li Z."/>
            <person name="Wang D."/>
            <person name="Zhang A."/>
            <person name="Wang J."/>
        </authorList>
    </citation>
    <scope>NUCLEOTIDE SEQUENCE</scope>
    <source>
        <strain evidence="2">cv. G1812</strain>
    </source>
</reference>
<name>A0A8R7PRM2_TRIUA</name>
<organism evidence="1 2">
    <name type="scientific">Triticum urartu</name>
    <name type="common">Red wild einkorn</name>
    <name type="synonym">Crithodium urartu</name>
    <dbReference type="NCBI Taxonomy" id="4572"/>
    <lineage>
        <taxon>Eukaryota</taxon>
        <taxon>Viridiplantae</taxon>
        <taxon>Streptophyta</taxon>
        <taxon>Embryophyta</taxon>
        <taxon>Tracheophyta</taxon>
        <taxon>Spermatophyta</taxon>
        <taxon>Magnoliopsida</taxon>
        <taxon>Liliopsida</taxon>
        <taxon>Poales</taxon>
        <taxon>Poaceae</taxon>
        <taxon>BOP clade</taxon>
        <taxon>Pooideae</taxon>
        <taxon>Triticodae</taxon>
        <taxon>Triticeae</taxon>
        <taxon>Triticinae</taxon>
        <taxon>Triticum</taxon>
    </lineage>
</organism>
<accession>A0A8R7PRM2</accession>
<dbReference type="Proteomes" id="UP000015106">
    <property type="component" value="Chromosome 3"/>
</dbReference>
<reference evidence="1" key="3">
    <citation type="submission" date="2022-06" db="UniProtKB">
        <authorList>
            <consortium name="EnsemblPlants"/>
        </authorList>
    </citation>
    <scope>IDENTIFICATION</scope>
</reference>
<sequence length="86" mass="9356">MSPTSWIFLAPTSDTLSSSFFSSVPFASSIQICITTSHVLSPTSSPTSYRQAPARTVVPLHYPSTHASPALWTKLCCHITTSREQI</sequence>
<protein>
    <submittedName>
        <fullName evidence="1">Uncharacterized protein</fullName>
    </submittedName>
</protein>
<evidence type="ECO:0000313" key="2">
    <source>
        <dbReference type="Proteomes" id="UP000015106"/>
    </source>
</evidence>
<keyword evidence="2" id="KW-1185">Reference proteome</keyword>
<dbReference type="Gramene" id="TuG1812G0300002135.01.T01">
    <property type="protein sequence ID" value="TuG1812G0300002135.01.T01.cds434816"/>
    <property type="gene ID" value="TuG1812G0300002135.01"/>
</dbReference>